<proteinExistence type="predicted"/>
<dbReference type="InterPro" id="IPR013216">
    <property type="entry name" value="Methyltransf_11"/>
</dbReference>
<comment type="caution">
    <text evidence="5">The sequence shown here is derived from an EMBL/GenBank/DDBJ whole genome shotgun (WGS) entry which is preliminary data.</text>
</comment>
<dbReference type="OrthoDB" id="9777638at2"/>
<dbReference type="GO" id="GO:0008757">
    <property type="term" value="F:S-adenosylmethionine-dependent methyltransferase activity"/>
    <property type="evidence" value="ECO:0007669"/>
    <property type="project" value="InterPro"/>
</dbReference>
<dbReference type="PANTHER" id="PTHR43464">
    <property type="entry name" value="METHYLTRANSFERASE"/>
    <property type="match status" value="1"/>
</dbReference>
<dbReference type="Pfam" id="PF08241">
    <property type="entry name" value="Methyltransf_11"/>
    <property type="match status" value="1"/>
</dbReference>
<evidence type="ECO:0000256" key="1">
    <source>
        <dbReference type="ARBA" id="ARBA00022603"/>
    </source>
</evidence>
<reference evidence="5 6" key="1">
    <citation type="submission" date="2018-02" db="EMBL/GenBank/DDBJ databases">
        <title>Comparative genomes isolates from brazilian mangrove.</title>
        <authorList>
            <person name="Araujo J.E."/>
            <person name="Taketani R.G."/>
            <person name="Silva M.C.P."/>
            <person name="Loureco M.V."/>
            <person name="Andreote F.D."/>
        </authorList>
    </citation>
    <scope>NUCLEOTIDE SEQUENCE [LARGE SCALE GENOMIC DNA]</scope>
    <source>
        <strain evidence="5 6">HEX-2 MGV</strain>
    </source>
</reference>
<evidence type="ECO:0000313" key="6">
    <source>
        <dbReference type="Proteomes" id="UP000240009"/>
    </source>
</evidence>
<organism evidence="5 6">
    <name type="scientific">Blastopirellula marina</name>
    <dbReference type="NCBI Taxonomy" id="124"/>
    <lineage>
        <taxon>Bacteria</taxon>
        <taxon>Pseudomonadati</taxon>
        <taxon>Planctomycetota</taxon>
        <taxon>Planctomycetia</taxon>
        <taxon>Pirellulales</taxon>
        <taxon>Pirellulaceae</taxon>
        <taxon>Blastopirellula</taxon>
    </lineage>
</organism>
<gene>
    <name evidence="5" type="ORF">C5Y96_04530</name>
</gene>
<dbReference type="PANTHER" id="PTHR43464:SF19">
    <property type="entry name" value="UBIQUINONE BIOSYNTHESIS O-METHYLTRANSFERASE, MITOCHONDRIAL"/>
    <property type="match status" value="1"/>
</dbReference>
<dbReference type="InterPro" id="IPR029063">
    <property type="entry name" value="SAM-dependent_MTases_sf"/>
</dbReference>
<name>A0A2S8G4Q8_9BACT</name>
<sequence>MAKPGELTYFRDLDEKGATRLANKPFSPDYRGRHLSDIGMMRNLLPDPPARLLDLGCGNGWTSCFFALMGYDVVGQDIAPDMIQAAAENQRRFDASSVRFVVSDYESLDFQDEFDAACFYDSLHHAEDESLALRTVFRALKPGGVLVTHEPGQGHAVAEISLQAVQKYGVTEKDMPARHIIDLATEIGFSSARCLPFASEIVDSLKFQKGRPLQSSKQGLWGWIERIQRDLRAGRQRRRTKQRVGRLIDHSLVAGGITVLTK</sequence>
<dbReference type="Proteomes" id="UP000240009">
    <property type="component" value="Unassembled WGS sequence"/>
</dbReference>
<feature type="domain" description="Methyltransferase type 11" evidence="4">
    <location>
        <begin position="53"/>
        <end position="147"/>
    </location>
</feature>
<dbReference type="RefSeq" id="WP_105350337.1">
    <property type="nucleotide sequence ID" value="NZ_PUIA01000016.1"/>
</dbReference>
<dbReference type="CDD" id="cd02440">
    <property type="entry name" value="AdoMet_MTases"/>
    <property type="match status" value="1"/>
</dbReference>
<accession>A0A2S8G4Q8</accession>
<keyword evidence="1" id="KW-0489">Methyltransferase</keyword>
<keyword evidence="2" id="KW-0808">Transferase</keyword>
<dbReference type="Gene3D" id="3.40.50.150">
    <property type="entry name" value="Vaccinia Virus protein VP39"/>
    <property type="match status" value="1"/>
</dbReference>
<protein>
    <recommendedName>
        <fullName evidence="4">Methyltransferase type 11 domain-containing protein</fullName>
    </recommendedName>
</protein>
<dbReference type="AlphaFoldDB" id="A0A2S8G4Q8"/>
<evidence type="ECO:0000313" key="5">
    <source>
        <dbReference type="EMBL" id="PQO39134.1"/>
    </source>
</evidence>
<dbReference type="SUPFAM" id="SSF53335">
    <property type="entry name" value="S-adenosyl-L-methionine-dependent methyltransferases"/>
    <property type="match status" value="1"/>
</dbReference>
<dbReference type="EMBL" id="PUIA01000016">
    <property type="protein sequence ID" value="PQO39134.1"/>
    <property type="molecule type" value="Genomic_DNA"/>
</dbReference>
<keyword evidence="3" id="KW-0949">S-adenosyl-L-methionine</keyword>
<evidence type="ECO:0000259" key="4">
    <source>
        <dbReference type="Pfam" id="PF08241"/>
    </source>
</evidence>
<evidence type="ECO:0000256" key="2">
    <source>
        <dbReference type="ARBA" id="ARBA00022679"/>
    </source>
</evidence>
<evidence type="ECO:0000256" key="3">
    <source>
        <dbReference type="ARBA" id="ARBA00022691"/>
    </source>
</evidence>
<dbReference type="GO" id="GO:0032259">
    <property type="term" value="P:methylation"/>
    <property type="evidence" value="ECO:0007669"/>
    <property type="project" value="UniProtKB-KW"/>
</dbReference>